<gene>
    <name evidence="1" type="ORF">D7V94_00130</name>
</gene>
<organism evidence="1 2">
    <name type="scientific">Parablautia intestinalis</name>
    <dbReference type="NCBI Taxonomy" id="2320100"/>
    <lineage>
        <taxon>Bacteria</taxon>
        <taxon>Bacillati</taxon>
        <taxon>Bacillota</taxon>
        <taxon>Clostridia</taxon>
        <taxon>Lachnospirales</taxon>
        <taxon>Lachnospiraceae</taxon>
        <taxon>Parablautia</taxon>
    </lineage>
</organism>
<evidence type="ECO:0000313" key="2">
    <source>
        <dbReference type="Proteomes" id="UP000280696"/>
    </source>
</evidence>
<protein>
    <submittedName>
        <fullName evidence="1">Uncharacterized protein</fullName>
    </submittedName>
</protein>
<reference evidence="1 2" key="1">
    <citation type="submission" date="2018-09" db="EMBL/GenBank/DDBJ databases">
        <title>Murine metabolic-syndrome-specific gut microbial biobank.</title>
        <authorList>
            <person name="Liu C."/>
        </authorList>
    </citation>
    <scope>NUCLEOTIDE SEQUENCE [LARGE SCALE GENOMIC DNA]</scope>
    <source>
        <strain evidence="1 2">0.1xD8-82</strain>
    </source>
</reference>
<name>A0A3A9AR66_9FIRM</name>
<comment type="caution">
    <text evidence="1">The sequence shown here is derived from an EMBL/GenBank/DDBJ whole genome shotgun (WGS) entry which is preliminary data.</text>
</comment>
<dbReference type="AlphaFoldDB" id="A0A3A9AR66"/>
<dbReference type="EMBL" id="RAYQ01000001">
    <property type="protein sequence ID" value="RKI94030.1"/>
    <property type="molecule type" value="Genomic_DNA"/>
</dbReference>
<evidence type="ECO:0000313" key="1">
    <source>
        <dbReference type="EMBL" id="RKI94030.1"/>
    </source>
</evidence>
<accession>A0A3A9AR66</accession>
<sequence length="64" mass="7127">MDALCSNVIKLSARASRGRGGKSKSFLKKDTLITIIKGAPPADMRRRVLITESNCKDGKIWIFY</sequence>
<keyword evidence="2" id="KW-1185">Reference proteome</keyword>
<dbReference type="Proteomes" id="UP000280696">
    <property type="component" value="Unassembled WGS sequence"/>
</dbReference>
<proteinExistence type="predicted"/>